<proteinExistence type="predicted"/>
<dbReference type="SUPFAM" id="SSF53383">
    <property type="entry name" value="PLP-dependent transferases"/>
    <property type="match status" value="1"/>
</dbReference>
<name>A0A0F8WDI5_9ZZZZ</name>
<reference evidence="1" key="1">
    <citation type="journal article" date="2015" name="Nature">
        <title>Complex archaea that bridge the gap between prokaryotes and eukaryotes.</title>
        <authorList>
            <person name="Spang A."/>
            <person name="Saw J.H."/>
            <person name="Jorgensen S.L."/>
            <person name="Zaremba-Niedzwiedzka K."/>
            <person name="Martijn J."/>
            <person name="Lind A.E."/>
            <person name="van Eijk R."/>
            <person name="Schleper C."/>
            <person name="Guy L."/>
            <person name="Ettema T.J."/>
        </authorList>
    </citation>
    <scope>NUCLEOTIDE SEQUENCE</scope>
</reference>
<comment type="caution">
    <text evidence="1">The sequence shown here is derived from an EMBL/GenBank/DDBJ whole genome shotgun (WGS) entry which is preliminary data.</text>
</comment>
<dbReference type="Gene3D" id="3.40.640.10">
    <property type="entry name" value="Type I PLP-dependent aspartate aminotransferase-like (Major domain)"/>
    <property type="match status" value="1"/>
</dbReference>
<dbReference type="AlphaFoldDB" id="A0A0F8WDI5"/>
<accession>A0A0F8WDI5</accession>
<gene>
    <name evidence="1" type="ORF">LCGC14_3083190</name>
</gene>
<dbReference type="InterPro" id="IPR015424">
    <property type="entry name" value="PyrdxlP-dep_Trfase"/>
</dbReference>
<feature type="non-terminal residue" evidence="1">
    <location>
        <position position="52"/>
    </location>
</feature>
<dbReference type="EMBL" id="LAZR01065922">
    <property type="protein sequence ID" value="KKK54588.1"/>
    <property type="molecule type" value="Genomic_DNA"/>
</dbReference>
<protein>
    <submittedName>
        <fullName evidence="1">Uncharacterized protein</fullName>
    </submittedName>
</protein>
<organism evidence="1">
    <name type="scientific">marine sediment metagenome</name>
    <dbReference type="NCBI Taxonomy" id="412755"/>
    <lineage>
        <taxon>unclassified sequences</taxon>
        <taxon>metagenomes</taxon>
        <taxon>ecological metagenomes</taxon>
    </lineage>
</organism>
<dbReference type="InterPro" id="IPR015421">
    <property type="entry name" value="PyrdxlP-dep_Trfase_major"/>
</dbReference>
<evidence type="ECO:0000313" key="1">
    <source>
        <dbReference type="EMBL" id="KKK54588.1"/>
    </source>
</evidence>
<sequence>MDAANAEAGAQKLSSGDYGAVITVYSETSTGTACDLEAIGKVVAKTDALLLA</sequence>